<dbReference type="Pfam" id="PF06271">
    <property type="entry name" value="RDD"/>
    <property type="match status" value="1"/>
</dbReference>
<dbReference type="EMBL" id="JAOVZO020000018">
    <property type="protein sequence ID" value="MDC8014243.1"/>
    <property type="molecule type" value="Genomic_DNA"/>
</dbReference>
<evidence type="ECO:0000256" key="5">
    <source>
        <dbReference type="ARBA" id="ARBA00023136"/>
    </source>
</evidence>
<evidence type="ECO:0000256" key="7">
    <source>
        <dbReference type="SAM" id="Phobius"/>
    </source>
</evidence>
<keyword evidence="5 7" id="KW-0472">Membrane</keyword>
<dbReference type="InterPro" id="IPR010432">
    <property type="entry name" value="RDD"/>
</dbReference>
<keyword evidence="3 7" id="KW-0812">Transmembrane</keyword>
<accession>A0A9X3YP04</accession>
<name>A0A9X3YP04_9GAMM</name>
<evidence type="ECO:0000256" key="2">
    <source>
        <dbReference type="ARBA" id="ARBA00022475"/>
    </source>
</evidence>
<feature type="region of interest" description="Disordered" evidence="6">
    <location>
        <begin position="123"/>
        <end position="158"/>
    </location>
</feature>
<evidence type="ECO:0000256" key="3">
    <source>
        <dbReference type="ARBA" id="ARBA00022692"/>
    </source>
</evidence>
<keyword evidence="10" id="KW-1185">Reference proteome</keyword>
<comment type="subcellular location">
    <subcellularLocation>
        <location evidence="1">Cell membrane</location>
        <topology evidence="1">Multi-pass membrane protein</topology>
    </subcellularLocation>
</comment>
<dbReference type="InterPro" id="IPR051791">
    <property type="entry name" value="Pra-immunoreactive"/>
</dbReference>
<keyword evidence="4 7" id="KW-1133">Transmembrane helix</keyword>
<reference evidence="9" key="1">
    <citation type="submission" date="2023-02" db="EMBL/GenBank/DDBJ databases">
        <title>Tahibacter soli sp. nov. isolated from soil.</title>
        <authorList>
            <person name="Baek J.H."/>
            <person name="Lee J.K."/>
            <person name="Choi D.G."/>
            <person name="Jeon C.O."/>
        </authorList>
    </citation>
    <scope>NUCLEOTIDE SEQUENCE</scope>
    <source>
        <strain evidence="9">BL</strain>
    </source>
</reference>
<dbReference type="PANTHER" id="PTHR36115">
    <property type="entry name" value="PROLINE-RICH ANTIGEN HOMOLOG-RELATED"/>
    <property type="match status" value="1"/>
</dbReference>
<evidence type="ECO:0000259" key="8">
    <source>
        <dbReference type="Pfam" id="PF06271"/>
    </source>
</evidence>
<comment type="caution">
    <text evidence="9">The sequence shown here is derived from an EMBL/GenBank/DDBJ whole genome shotgun (WGS) entry which is preliminary data.</text>
</comment>
<feature type="transmembrane region" description="Helical" evidence="7">
    <location>
        <begin position="336"/>
        <end position="364"/>
    </location>
</feature>
<evidence type="ECO:0000313" key="9">
    <source>
        <dbReference type="EMBL" id="MDC8014243.1"/>
    </source>
</evidence>
<feature type="transmembrane region" description="Helical" evidence="7">
    <location>
        <begin position="281"/>
        <end position="302"/>
    </location>
</feature>
<keyword evidence="2" id="KW-1003">Cell membrane</keyword>
<dbReference type="Proteomes" id="UP001139971">
    <property type="component" value="Unassembled WGS sequence"/>
</dbReference>
<evidence type="ECO:0000256" key="1">
    <source>
        <dbReference type="ARBA" id="ARBA00004651"/>
    </source>
</evidence>
<feature type="domain" description="RDD" evidence="8">
    <location>
        <begin position="201"/>
        <end position="312"/>
    </location>
</feature>
<feature type="transmembrane region" description="Helical" evidence="7">
    <location>
        <begin position="215"/>
        <end position="243"/>
    </location>
</feature>
<sequence length="369" mass="40407">MDKHALILTGTLLPGHEADKTWPALASYFRMDEHKVADQLVPRAPVTLKESEDLKKLQGLQDGLVGIGAESEIHPLDERGSVFVVIAGRPRGPVPYAFVASRVASGDWPGTVEVAEVGSERWQPFSRMQSSAAPPPAPPPPRGEPLEHTAYTPSSHELQQASANFARPAAARAAAQPDYDAPRERGLEHGEMLPAGDAIHAGFWRRGAAMFLDALIIMIPSAILAVIPWFGWILQIVGVWLYYAMMESSPAQATFGKQAFGIKVVDDYGRRIDFARATGRHFAKILSAIALMIGYIMAGLTVRKQGLHDSLASCCVVFREVEPDRPLPTVREPMPWYGWLLNIVFLTLPPLSILYFFFVLVAGLGGGWH</sequence>
<dbReference type="GO" id="GO:0005886">
    <property type="term" value="C:plasma membrane"/>
    <property type="evidence" value="ECO:0007669"/>
    <property type="project" value="UniProtKB-SubCell"/>
</dbReference>
<evidence type="ECO:0000256" key="6">
    <source>
        <dbReference type="SAM" id="MobiDB-lite"/>
    </source>
</evidence>
<evidence type="ECO:0000256" key="4">
    <source>
        <dbReference type="ARBA" id="ARBA00022989"/>
    </source>
</evidence>
<dbReference type="RefSeq" id="WP_263541879.1">
    <property type="nucleotide sequence ID" value="NZ_JAOVZO020000018.1"/>
</dbReference>
<dbReference type="AlphaFoldDB" id="A0A9X3YP04"/>
<organism evidence="9 10">
    <name type="scientific">Tahibacter soli</name>
    <dbReference type="NCBI Taxonomy" id="2983605"/>
    <lineage>
        <taxon>Bacteria</taxon>
        <taxon>Pseudomonadati</taxon>
        <taxon>Pseudomonadota</taxon>
        <taxon>Gammaproteobacteria</taxon>
        <taxon>Lysobacterales</taxon>
        <taxon>Rhodanobacteraceae</taxon>
        <taxon>Tahibacter</taxon>
    </lineage>
</organism>
<feature type="compositionally biased region" description="Pro residues" evidence="6">
    <location>
        <begin position="133"/>
        <end position="143"/>
    </location>
</feature>
<dbReference type="PANTHER" id="PTHR36115:SF6">
    <property type="entry name" value="PROLINE-RICH ANTIGEN HOMOLOG"/>
    <property type="match status" value="1"/>
</dbReference>
<protein>
    <submittedName>
        <fullName evidence="9">RDD family protein</fullName>
    </submittedName>
</protein>
<proteinExistence type="predicted"/>
<evidence type="ECO:0000313" key="10">
    <source>
        <dbReference type="Proteomes" id="UP001139971"/>
    </source>
</evidence>
<gene>
    <name evidence="9" type="ORF">OD750_016985</name>
</gene>